<dbReference type="EMBL" id="JAOPKC010000028">
    <property type="protein sequence ID" value="MCU4719426.1"/>
    <property type="molecule type" value="Genomic_DNA"/>
</dbReference>
<dbReference type="GO" id="GO:0016787">
    <property type="term" value="F:hydrolase activity"/>
    <property type="evidence" value="ECO:0007669"/>
    <property type="project" value="UniProtKB-KW"/>
</dbReference>
<reference evidence="3" key="1">
    <citation type="submission" date="2023-02" db="EMBL/GenBank/DDBJ databases">
        <title>Enrichment on poylsaccharides allowed isolation of novel metabolic and taxonomic groups of Haloarchaea.</title>
        <authorList>
            <person name="Sorokin D.Y."/>
            <person name="Elcheninov A.G."/>
            <person name="Khizhniak T.V."/>
            <person name="Kolganova T.V."/>
            <person name="Kublanov I.V."/>
        </authorList>
    </citation>
    <scope>NUCLEOTIDE SEQUENCE</scope>
    <source>
        <strain evidence="2 4">HArc-curdl5-1</strain>
        <strain evidence="3">HArc-curdl7</strain>
    </source>
</reference>
<organism evidence="3 5">
    <name type="scientific">Halapricum hydrolyticum</name>
    <dbReference type="NCBI Taxonomy" id="2979991"/>
    <lineage>
        <taxon>Archaea</taxon>
        <taxon>Methanobacteriati</taxon>
        <taxon>Methanobacteriota</taxon>
        <taxon>Stenosarchaea group</taxon>
        <taxon>Halobacteria</taxon>
        <taxon>Halobacteriales</taxon>
        <taxon>Haloarculaceae</taxon>
        <taxon>Halapricum</taxon>
    </lineage>
</organism>
<dbReference type="Pfam" id="PF00561">
    <property type="entry name" value="Abhydrolase_1"/>
    <property type="match status" value="1"/>
</dbReference>
<dbReference type="PRINTS" id="PR00111">
    <property type="entry name" value="ABHYDROLASE"/>
</dbReference>
<dbReference type="GO" id="GO:0016020">
    <property type="term" value="C:membrane"/>
    <property type="evidence" value="ECO:0007669"/>
    <property type="project" value="TreeGrafter"/>
</dbReference>
<dbReference type="RefSeq" id="WP_315910171.1">
    <property type="nucleotide sequence ID" value="NZ_JAOPKC010000028.1"/>
</dbReference>
<dbReference type="InterPro" id="IPR050266">
    <property type="entry name" value="AB_hydrolase_sf"/>
</dbReference>
<evidence type="ECO:0000313" key="4">
    <source>
        <dbReference type="Proteomes" id="UP001208186"/>
    </source>
</evidence>
<dbReference type="SUPFAM" id="SSF53474">
    <property type="entry name" value="alpha/beta-Hydrolases"/>
    <property type="match status" value="1"/>
</dbReference>
<dbReference type="InterPro" id="IPR000073">
    <property type="entry name" value="AB_hydrolase_1"/>
</dbReference>
<gene>
    <name evidence="3" type="ORF">OB914_15880</name>
    <name evidence="2" type="ORF">OB916_15345</name>
</gene>
<comment type="caution">
    <text evidence="3">The sequence shown here is derived from an EMBL/GenBank/DDBJ whole genome shotgun (WGS) entry which is preliminary data.</text>
</comment>
<dbReference type="Proteomes" id="UP001208186">
    <property type="component" value="Unassembled WGS sequence"/>
</dbReference>
<keyword evidence="4" id="KW-1185">Reference proteome</keyword>
<protein>
    <submittedName>
        <fullName evidence="3">Alpha/beta hydrolase</fullName>
    </submittedName>
</protein>
<evidence type="ECO:0000313" key="3">
    <source>
        <dbReference type="EMBL" id="MCU4728435.1"/>
    </source>
</evidence>
<dbReference type="PANTHER" id="PTHR43798">
    <property type="entry name" value="MONOACYLGLYCEROL LIPASE"/>
    <property type="match status" value="1"/>
</dbReference>
<evidence type="ECO:0000313" key="5">
    <source>
        <dbReference type="Proteomes" id="UP001209746"/>
    </source>
</evidence>
<evidence type="ECO:0000313" key="2">
    <source>
        <dbReference type="EMBL" id="MCU4719426.1"/>
    </source>
</evidence>
<dbReference type="AlphaFoldDB" id="A0AAE3IHE9"/>
<sequence length="336" mass="36539">MVRNWTRRAAIGTGLLTGVAGGALWVWKKRRLADLKAGSELVETDRGTVEVARRGSGPPVLVLHGDPGGYDQSRLFGEALFGDDVEIIAPSRPGYLRTPLADNKSPSEQAALFVALLDELDIEQTVVAGVSGGGPAALHLAAEYPDRVSGLILVSAVTIEIDERSFDIGNPLIDPILTSTPVLDLRTGLFVLLRRFAPERLVTLDHRMMSTLEGDELAEYVEFVAATSDHRQQELEMISSLLPASARIEGTLNDQYWFRQLPLADYKTIECPVLVLHGEFDAAVPISHAEFVTERLSNADLHRLEADHLIGVGPDADNAKQDVQAFIHSIESPGEP</sequence>
<accession>A0AAE3IHE9</accession>
<name>A0AAE3IHE9_9EURY</name>
<dbReference type="InterPro" id="IPR029058">
    <property type="entry name" value="AB_hydrolase_fold"/>
</dbReference>
<dbReference type="PANTHER" id="PTHR43798:SF33">
    <property type="entry name" value="HYDROLASE, PUTATIVE (AFU_ORTHOLOGUE AFUA_2G14860)-RELATED"/>
    <property type="match status" value="1"/>
</dbReference>
<keyword evidence="3" id="KW-0378">Hydrolase</keyword>
<dbReference type="Proteomes" id="UP001209746">
    <property type="component" value="Unassembled WGS sequence"/>
</dbReference>
<dbReference type="Gene3D" id="3.40.50.1820">
    <property type="entry name" value="alpha/beta hydrolase"/>
    <property type="match status" value="1"/>
</dbReference>
<dbReference type="EMBL" id="JAOPKD010000027">
    <property type="protein sequence ID" value="MCU4728435.1"/>
    <property type="molecule type" value="Genomic_DNA"/>
</dbReference>
<proteinExistence type="predicted"/>
<feature type="domain" description="AB hydrolase-1" evidence="1">
    <location>
        <begin position="58"/>
        <end position="159"/>
    </location>
</feature>
<evidence type="ECO:0000259" key="1">
    <source>
        <dbReference type="Pfam" id="PF00561"/>
    </source>
</evidence>